<evidence type="ECO:0000313" key="2">
    <source>
        <dbReference type="Proteomes" id="UP000289200"/>
    </source>
</evidence>
<gene>
    <name evidence="1" type="ORF">RHODGE_RHODGE_02689</name>
</gene>
<comment type="caution">
    <text evidence="1">The sequence shown here is derived from an EMBL/GenBank/DDBJ whole genome shotgun (WGS) entry which is preliminary data.</text>
</comment>
<accession>A0A3S4BFW0</accession>
<reference evidence="2" key="1">
    <citation type="submission" date="2018-10" db="EMBL/GenBank/DDBJ databases">
        <authorList>
            <person name="Peiro R."/>
            <person name="Begona"/>
            <person name="Cbmso G."/>
            <person name="Lopez M."/>
            <person name="Gonzalez S."/>
            <person name="Sacristan E."/>
            <person name="Castillo E."/>
        </authorList>
    </citation>
    <scope>NUCLEOTIDE SEQUENCE [LARGE SCALE GENOMIC DNA]</scope>
</reference>
<name>A0A3S4BFW0_9BRAD</name>
<sequence>MDARATESGNVSSESPACRLFRCCREENPRHVLGRVPVRCLPEATKASPPVTSAPRVAWPPPCARRAPKETLVPPRFGPFPMLYGVFYPGLGDPRRWRGRRATASRLARPTAAQEFFARFCMCLAPVLAPDPLSTHRPSYRRPSKRKGCRSMGRASSWDQYRQCAHRSRPMSSGVSRSRGLHWRHTSRRRFDRCCFASRRCPSRQVFIMLSMQSRSPFYRKIQIHRHLGIKETTIGLRHGNVSASRGAARLDDQRDDRHPDYSVSCVPPTSSEISCRSFGPLAKRRPRAVTKAS</sequence>
<evidence type="ECO:0000313" key="1">
    <source>
        <dbReference type="EMBL" id="VCU08931.1"/>
    </source>
</evidence>
<keyword evidence="2" id="KW-1185">Reference proteome</keyword>
<dbReference type="Proteomes" id="UP000289200">
    <property type="component" value="Unassembled WGS sequence"/>
</dbReference>
<proteinExistence type="predicted"/>
<dbReference type="AlphaFoldDB" id="A0A3S4BFW0"/>
<dbReference type="EMBL" id="UWOC01000148">
    <property type="protein sequence ID" value="VCU08931.1"/>
    <property type="molecule type" value="Genomic_DNA"/>
</dbReference>
<organism evidence="1 2">
    <name type="scientific">Rhodoplanes serenus</name>
    <dbReference type="NCBI Taxonomy" id="200615"/>
    <lineage>
        <taxon>Bacteria</taxon>
        <taxon>Pseudomonadati</taxon>
        <taxon>Pseudomonadota</taxon>
        <taxon>Alphaproteobacteria</taxon>
        <taxon>Hyphomicrobiales</taxon>
        <taxon>Nitrobacteraceae</taxon>
        <taxon>Rhodoplanes</taxon>
    </lineage>
</organism>
<protein>
    <submittedName>
        <fullName evidence="1">Uncharacterized protein</fullName>
    </submittedName>
</protein>